<name>A0ABT6BI95_9BACT</name>
<dbReference type="RefSeq" id="WP_223143562.1">
    <property type="nucleotide sequence ID" value="NZ_CBCSDE010000005.1"/>
</dbReference>
<feature type="transmembrane region" description="Helical" evidence="1">
    <location>
        <begin position="355"/>
        <end position="372"/>
    </location>
</feature>
<feature type="transmembrane region" description="Helical" evidence="1">
    <location>
        <begin position="393"/>
        <end position="411"/>
    </location>
</feature>
<dbReference type="EMBL" id="JARJOW010000003">
    <property type="protein sequence ID" value="MDF5690185.1"/>
    <property type="molecule type" value="Genomic_DNA"/>
</dbReference>
<organism evidence="2 3">
    <name type="scientific">Aquirufa aurantiipilula</name>
    <dbReference type="NCBI Taxonomy" id="2696561"/>
    <lineage>
        <taxon>Bacteria</taxon>
        <taxon>Pseudomonadati</taxon>
        <taxon>Bacteroidota</taxon>
        <taxon>Cytophagia</taxon>
        <taxon>Cytophagales</taxon>
        <taxon>Flectobacillaceae</taxon>
        <taxon>Aquirufa</taxon>
    </lineage>
</organism>
<comment type="caution">
    <text evidence="2">The sequence shown here is derived from an EMBL/GenBank/DDBJ whole genome shotgun (WGS) entry which is preliminary data.</text>
</comment>
<keyword evidence="1" id="KW-0472">Membrane</keyword>
<feature type="transmembrane region" description="Helical" evidence="1">
    <location>
        <begin position="91"/>
        <end position="118"/>
    </location>
</feature>
<keyword evidence="1" id="KW-1133">Transmembrane helix</keyword>
<accession>A0ABT6BI95</accession>
<proteinExistence type="predicted"/>
<evidence type="ECO:0000256" key="1">
    <source>
        <dbReference type="SAM" id="Phobius"/>
    </source>
</evidence>
<protein>
    <recommendedName>
        <fullName evidence="4">DUF3464 family protein</fullName>
    </recommendedName>
</protein>
<keyword evidence="1" id="KW-0812">Transmembrane</keyword>
<keyword evidence="3" id="KW-1185">Reference proteome</keyword>
<evidence type="ECO:0000313" key="3">
    <source>
        <dbReference type="Proteomes" id="UP001321344"/>
    </source>
</evidence>
<feature type="transmembrane region" description="Helical" evidence="1">
    <location>
        <begin position="32"/>
        <end position="48"/>
    </location>
</feature>
<gene>
    <name evidence="2" type="ORF">PQG43_04860</name>
</gene>
<evidence type="ECO:0000313" key="2">
    <source>
        <dbReference type="EMBL" id="MDF5690185.1"/>
    </source>
</evidence>
<evidence type="ECO:0008006" key="4">
    <source>
        <dbReference type="Google" id="ProtNLM"/>
    </source>
</evidence>
<feature type="transmembrane region" description="Helical" evidence="1">
    <location>
        <begin position="254"/>
        <end position="271"/>
    </location>
</feature>
<feature type="transmembrane region" description="Helical" evidence="1">
    <location>
        <begin position="183"/>
        <end position="203"/>
    </location>
</feature>
<feature type="transmembrane region" description="Helical" evidence="1">
    <location>
        <begin position="60"/>
        <end position="79"/>
    </location>
</feature>
<feature type="transmembrane region" description="Helical" evidence="1">
    <location>
        <begin position="130"/>
        <end position="148"/>
    </location>
</feature>
<feature type="transmembrane region" description="Helical" evidence="1">
    <location>
        <begin position="329"/>
        <end position="349"/>
    </location>
</feature>
<feature type="transmembrane region" description="Helical" evidence="1">
    <location>
        <begin position="223"/>
        <end position="242"/>
    </location>
</feature>
<dbReference type="Proteomes" id="UP001321344">
    <property type="component" value="Unassembled WGS sequence"/>
</dbReference>
<feature type="transmembrane region" description="Helical" evidence="1">
    <location>
        <begin position="160"/>
        <end position="176"/>
    </location>
</feature>
<feature type="transmembrane region" description="Helical" evidence="1">
    <location>
        <begin position="299"/>
        <end position="317"/>
    </location>
</feature>
<sequence length="432" mass="48492">MNNKKLLLSLLTVGMTLGTAWAIRGQFGHEHGAAWAGSIGSIAILLIANRKDWFAKAFQIIISGAMGWGIGGVMSYGMVVGYGRDTEFVNVYYGLISLFVIGGLYGFIGGGLFGLSLSNSSKNPVSWPRLLVEMVVGAILFYFFIIQQYEWLMTPPRDESWAGVLGMAAALAWFMFRTKQYSALRVALFAGLGGGFGFAFGNFLQVLGHVSEIKFNFWNVMEYSLGFFGGIGMAYGTFTSHWEDSTETQYSKQWFPMLMLVLIIPITMWQQNFRMDRLEKTITPLLTASDQAIELSVRWDSLLLILFAGIYWLNVHAKSKSLDYSDIKKFFIGHFGLYMLLSILITGAFLSTYRIEQYLYILNFAIIIYLLSRAEEVVFENQSLSWNTYAKNFGIVLAFIAVLAYIAASSHDEIKGSHKRFGEEIPLETPKP</sequence>
<reference evidence="2 3" key="1">
    <citation type="submission" date="2023-03" db="EMBL/GenBank/DDBJ databases">
        <title>Genome sequencing of Aquirufa.</title>
        <authorList>
            <person name="Pitt A."/>
            <person name="Hahn M.W."/>
        </authorList>
    </citation>
    <scope>NUCLEOTIDE SEQUENCE [LARGE SCALE GENOMIC DNA]</scope>
    <source>
        <strain evidence="2 3">WAEICH-18A</strain>
    </source>
</reference>